<dbReference type="InterPro" id="IPR045851">
    <property type="entry name" value="AMP-bd_C_sf"/>
</dbReference>
<dbReference type="Gene3D" id="1.10.1200.10">
    <property type="entry name" value="ACP-like"/>
    <property type="match status" value="1"/>
</dbReference>
<dbReference type="InterPro" id="IPR020845">
    <property type="entry name" value="AMP-binding_CS"/>
</dbReference>
<evidence type="ECO:0000256" key="1">
    <source>
        <dbReference type="ARBA" id="ARBA00022450"/>
    </source>
</evidence>
<dbReference type="InterPro" id="IPR000873">
    <property type="entry name" value="AMP-dep_synth/lig_dom"/>
</dbReference>
<dbReference type="Gene3D" id="3.30.300.30">
    <property type="match status" value="1"/>
</dbReference>
<dbReference type="RefSeq" id="WP_393992112.1">
    <property type="nucleotide sequence ID" value="NZ_JBAFVH010000004.1"/>
</dbReference>
<dbReference type="InterPro" id="IPR050237">
    <property type="entry name" value="ATP-dep_AMP-bd_enzyme"/>
</dbReference>
<dbReference type="SMART" id="SM00823">
    <property type="entry name" value="PKS_PP"/>
    <property type="match status" value="1"/>
</dbReference>
<dbReference type="PROSITE" id="PS50075">
    <property type="entry name" value="CARRIER"/>
    <property type="match status" value="1"/>
</dbReference>
<name>A0ABW6ZTY7_9HYPH</name>
<dbReference type="SUPFAM" id="SSF47336">
    <property type="entry name" value="ACP-like"/>
    <property type="match status" value="1"/>
</dbReference>
<dbReference type="Proteomes" id="UP001604002">
    <property type="component" value="Unassembled WGS sequence"/>
</dbReference>
<evidence type="ECO:0000313" key="5">
    <source>
        <dbReference type="Proteomes" id="UP001604002"/>
    </source>
</evidence>
<dbReference type="PROSITE" id="PS00455">
    <property type="entry name" value="AMP_BINDING"/>
    <property type="match status" value="1"/>
</dbReference>
<dbReference type="Pfam" id="PF13193">
    <property type="entry name" value="AMP-binding_C"/>
    <property type="match status" value="1"/>
</dbReference>
<dbReference type="InterPro" id="IPR025110">
    <property type="entry name" value="AMP-bd_C"/>
</dbReference>
<organism evidence="4 5">
    <name type="scientific">Xanthobacter oligotrophicus</name>
    <dbReference type="NCBI Taxonomy" id="2607286"/>
    <lineage>
        <taxon>Bacteria</taxon>
        <taxon>Pseudomonadati</taxon>
        <taxon>Pseudomonadota</taxon>
        <taxon>Alphaproteobacteria</taxon>
        <taxon>Hyphomicrobiales</taxon>
        <taxon>Xanthobacteraceae</taxon>
        <taxon>Xanthobacter</taxon>
    </lineage>
</organism>
<dbReference type="EMBL" id="JBAFVH010000004">
    <property type="protein sequence ID" value="MFG1372208.1"/>
    <property type="molecule type" value="Genomic_DNA"/>
</dbReference>
<protein>
    <submittedName>
        <fullName evidence="4">AMP-binding protein</fullName>
    </submittedName>
</protein>
<evidence type="ECO:0000313" key="4">
    <source>
        <dbReference type="EMBL" id="MFG1372208.1"/>
    </source>
</evidence>
<dbReference type="Gene3D" id="3.40.50.12780">
    <property type="entry name" value="N-terminal domain of ligase-like"/>
    <property type="match status" value="1"/>
</dbReference>
<dbReference type="SMART" id="SM01294">
    <property type="entry name" value="PKS_PP_betabranch"/>
    <property type="match status" value="1"/>
</dbReference>
<keyword evidence="5" id="KW-1185">Reference proteome</keyword>
<evidence type="ECO:0000259" key="3">
    <source>
        <dbReference type="PROSITE" id="PS50075"/>
    </source>
</evidence>
<proteinExistence type="predicted"/>
<dbReference type="InterPro" id="IPR036736">
    <property type="entry name" value="ACP-like_sf"/>
</dbReference>
<dbReference type="InterPro" id="IPR020806">
    <property type="entry name" value="PKS_PP-bd"/>
</dbReference>
<comment type="caution">
    <text evidence="4">The sequence shown here is derived from an EMBL/GenBank/DDBJ whole genome shotgun (WGS) entry which is preliminary data.</text>
</comment>
<accession>A0ABW6ZTY7</accession>
<feature type="domain" description="Carrier" evidence="3">
    <location>
        <begin position="490"/>
        <end position="568"/>
    </location>
</feature>
<dbReference type="InterPro" id="IPR042099">
    <property type="entry name" value="ANL_N_sf"/>
</dbReference>
<dbReference type="Pfam" id="PF00501">
    <property type="entry name" value="AMP-binding"/>
    <property type="match status" value="1"/>
</dbReference>
<dbReference type="InterPro" id="IPR006162">
    <property type="entry name" value="Ppantetheine_attach_site"/>
</dbReference>
<evidence type="ECO:0000256" key="2">
    <source>
        <dbReference type="ARBA" id="ARBA00022553"/>
    </source>
</evidence>
<dbReference type="SUPFAM" id="SSF56801">
    <property type="entry name" value="Acetyl-CoA synthetase-like"/>
    <property type="match status" value="1"/>
</dbReference>
<keyword evidence="1" id="KW-0596">Phosphopantetheine</keyword>
<sequence>MNVASIFAHMPGDRPCLLFDGATQSYAHVRARAAGVRARLQAEGIGRGDFVALVLPNGPDFVASYLGVLSLGAVAVCINPMLAEAETAFILADSACRLALAEGDVAARLSLSGLPVLDAGTAAAGAWAVEDVADDHPAVIVYSSGTSGRPKGVMLSHGNVAFTARSKVRYMGVTGADRLLLFLPLHHCFGQNAILLPGLFAGACVVLQRRFDRAAVLQSLRTDGVTMVFGVPTTFLALEGRITPADCPAVRYWFSAAAPLPLEVEERWHRHMGLPIHQGYGQTECSPFATYNHTHNLRRGKVGTAIEGVDLRIVDPADGRELPPGEAGEIVLRGRNVMLGYLNRPEDTAKAIRQGWLHTGDIGRLDADGYLSVEDRLTDLIIVGGRNVYPAEVENALYSHPAVAEAAVYGVADPFLGEEVWANVVLKPGAAVGAQELEAVCRRSLAGYKVPTALAFVDALPRNPTGKILKRELRAAAARPAAQDPARGADLEGFRLEAWVRDWLGRHLNLSPGAIERDRAFAEYGLDSVLGVALARELAAPLGRPVDLTVVWEASTLAGLLARLREAGAASAGSCAVPAAT</sequence>
<dbReference type="Pfam" id="PF00550">
    <property type="entry name" value="PP-binding"/>
    <property type="match status" value="1"/>
</dbReference>
<dbReference type="InterPro" id="IPR009081">
    <property type="entry name" value="PP-bd_ACP"/>
</dbReference>
<keyword evidence="2" id="KW-0597">Phosphoprotein</keyword>
<gene>
    <name evidence="4" type="ORF">V5F32_08540</name>
</gene>
<dbReference type="PANTHER" id="PTHR43767:SF1">
    <property type="entry name" value="NONRIBOSOMAL PEPTIDE SYNTHASE PES1 (EUROFUNG)-RELATED"/>
    <property type="match status" value="1"/>
</dbReference>
<dbReference type="PROSITE" id="PS00012">
    <property type="entry name" value="PHOSPHOPANTETHEINE"/>
    <property type="match status" value="1"/>
</dbReference>
<reference evidence="4 5" key="1">
    <citation type="submission" date="2024-02" db="EMBL/GenBank/DDBJ databases">
        <title>Expansion and revision of Xanthobacter and proposal of Roseixanthobacter gen. nov.</title>
        <authorList>
            <person name="Soltysiak M.P.M."/>
            <person name="Jalihal A."/>
            <person name="Ory A."/>
            <person name="Chrisophersen C."/>
            <person name="Lee A.D."/>
            <person name="Boulton J."/>
            <person name="Springer M."/>
        </authorList>
    </citation>
    <scope>NUCLEOTIDE SEQUENCE [LARGE SCALE GENOMIC DNA]</scope>
    <source>
        <strain evidence="4 5">23A</strain>
    </source>
</reference>
<dbReference type="PANTHER" id="PTHR43767">
    <property type="entry name" value="LONG-CHAIN-FATTY-ACID--COA LIGASE"/>
    <property type="match status" value="1"/>
</dbReference>